<dbReference type="Proteomes" id="UP000316798">
    <property type="component" value="Chromosome"/>
</dbReference>
<dbReference type="RefSeq" id="WP_142817660.1">
    <property type="nucleotide sequence ID" value="NZ_CP035503.1"/>
</dbReference>
<dbReference type="InterPro" id="IPR025332">
    <property type="entry name" value="DUF4238"/>
</dbReference>
<organism evidence="1 2">
    <name type="scientific">Rhodoferax sediminis</name>
    <dbReference type="NCBI Taxonomy" id="2509614"/>
    <lineage>
        <taxon>Bacteria</taxon>
        <taxon>Pseudomonadati</taxon>
        <taxon>Pseudomonadota</taxon>
        <taxon>Betaproteobacteria</taxon>
        <taxon>Burkholderiales</taxon>
        <taxon>Comamonadaceae</taxon>
        <taxon>Rhodoferax</taxon>
    </lineage>
</organism>
<dbReference type="EMBL" id="CP035503">
    <property type="protein sequence ID" value="QDL36486.1"/>
    <property type="molecule type" value="Genomic_DNA"/>
</dbReference>
<protein>
    <submittedName>
        <fullName evidence="1">DUF4238 domain-containing protein</fullName>
    </submittedName>
</protein>
<evidence type="ECO:0000313" key="1">
    <source>
        <dbReference type="EMBL" id="QDL36486.1"/>
    </source>
</evidence>
<dbReference type="AlphaFoldDB" id="A0A515D7W2"/>
<evidence type="ECO:0000313" key="2">
    <source>
        <dbReference type="Proteomes" id="UP000316798"/>
    </source>
</evidence>
<accession>A0A515D7W2</accession>
<keyword evidence="2" id="KW-1185">Reference proteome</keyword>
<dbReference type="Pfam" id="PF14022">
    <property type="entry name" value="DUF4238"/>
    <property type="match status" value="1"/>
</dbReference>
<gene>
    <name evidence="1" type="ORF">EUB48_03635</name>
</gene>
<dbReference type="OrthoDB" id="580988at2"/>
<dbReference type="KEGG" id="rhf:EUB48_03635"/>
<proteinExistence type="predicted"/>
<sequence length="317" mass="35154">MSTTSNKSAAAAAPATSKPLLTGPKRQHFLPRFYLENFSVNGLVAVYAREQDTVRLQQPVNTGVIGHFYTMEDAEGRKRFELEQFLSEYEGKAKPVIDKLAAREAINADERSDLAIFIALAATRTPDVVDSLKAFNAGMVTDIMKRMFNDVNEVATRLREDRDYAGKPDDEVMAEAKLMVTMAQNDGLKVSTNHRWAVGMAIKMALEIAPIFAGRDWLAVHRDNEKKSFITTDAPVFLTTVAPRANGFWGVGFGNAGALVFFPLKESCTLAMFGDKGDLRHTEVGTEKVRQLNLGMAAKCQRFVSKRSMNHVFPQRA</sequence>
<reference evidence="1 2" key="1">
    <citation type="submission" date="2019-01" db="EMBL/GenBank/DDBJ databases">
        <title>Genomic insights into a novel species Rhodoferax sp.</title>
        <authorList>
            <person name="Jin L."/>
        </authorList>
    </citation>
    <scope>NUCLEOTIDE SEQUENCE [LARGE SCALE GENOMIC DNA]</scope>
    <source>
        <strain evidence="1 2">CHu59-6-5</strain>
    </source>
</reference>
<name>A0A515D7W2_9BURK</name>